<dbReference type="Proteomes" id="UP001569153">
    <property type="component" value="Unassembled WGS sequence"/>
</dbReference>
<dbReference type="Pfam" id="PF06892">
    <property type="entry name" value="Phage_CP76"/>
    <property type="match status" value="1"/>
</dbReference>
<sequence>MDEQVAMCVLCERKQKAFDEVCHAFRATENMTNIANQAGMSPTMLRNKLNPEQPHVLSPVELLLITKASGNHTLINSLLLDLGVVTVGFNPEGSEEQTLAARDLAANVHSGDLAQQAGSTRLTRTHKQSLIKTAQSGITVIN</sequence>
<proteinExistence type="predicted"/>
<dbReference type="InterPro" id="IPR009679">
    <property type="entry name" value="Phage_186_CII-like"/>
</dbReference>
<protein>
    <submittedName>
        <fullName evidence="1">Phage regulatory CII family protein</fullName>
    </submittedName>
</protein>
<dbReference type="EMBL" id="JBGOOT010000002">
    <property type="protein sequence ID" value="MEZ8193994.1"/>
    <property type="molecule type" value="Genomic_DNA"/>
</dbReference>
<reference evidence="1 2" key="1">
    <citation type="submission" date="2024-06" db="EMBL/GenBank/DDBJ databases">
        <authorList>
            <person name="Steensen K."/>
            <person name="Seneca J."/>
            <person name="Bartlau N."/>
            <person name="Yu A.X."/>
            <person name="Polz M.F."/>
        </authorList>
    </citation>
    <scope>NUCLEOTIDE SEQUENCE [LARGE SCALE GENOMIC DNA]</scope>
    <source>
        <strain evidence="1 2">FF146</strain>
    </source>
</reference>
<comment type="caution">
    <text evidence="1">The sequence shown here is derived from an EMBL/GenBank/DDBJ whole genome shotgun (WGS) entry which is preliminary data.</text>
</comment>
<keyword evidence="2" id="KW-1185">Reference proteome</keyword>
<dbReference type="RefSeq" id="WP_371729713.1">
    <property type="nucleotide sequence ID" value="NZ_JBGOOT010000002.1"/>
</dbReference>
<organism evidence="1 2">
    <name type="scientific">Vibrio cortegadensis</name>
    <dbReference type="NCBI Taxonomy" id="1328770"/>
    <lineage>
        <taxon>Bacteria</taxon>
        <taxon>Pseudomonadati</taxon>
        <taxon>Pseudomonadota</taxon>
        <taxon>Gammaproteobacteria</taxon>
        <taxon>Vibrionales</taxon>
        <taxon>Vibrionaceae</taxon>
        <taxon>Vibrio</taxon>
    </lineage>
</organism>
<evidence type="ECO:0000313" key="2">
    <source>
        <dbReference type="Proteomes" id="UP001569153"/>
    </source>
</evidence>
<accession>A0ABV4M2P0</accession>
<name>A0ABV4M2P0_9VIBR</name>
<gene>
    <name evidence="1" type="ORF">ACED38_03735</name>
</gene>
<evidence type="ECO:0000313" key="1">
    <source>
        <dbReference type="EMBL" id="MEZ8193994.1"/>
    </source>
</evidence>